<comment type="caution">
    <text evidence="2">The sequence shown here is derived from an EMBL/GenBank/DDBJ whole genome shotgun (WGS) entry which is preliminary data.</text>
</comment>
<feature type="domain" description="NodB homology" evidence="1">
    <location>
        <begin position="21"/>
        <end position="182"/>
    </location>
</feature>
<evidence type="ECO:0000313" key="3">
    <source>
        <dbReference type="Proteomes" id="UP001597163"/>
    </source>
</evidence>
<dbReference type="CDD" id="cd10929">
    <property type="entry name" value="CE4_u5"/>
    <property type="match status" value="1"/>
</dbReference>
<evidence type="ECO:0000313" key="2">
    <source>
        <dbReference type="EMBL" id="MFD1162237.1"/>
    </source>
</evidence>
<dbReference type="InterPro" id="IPR011330">
    <property type="entry name" value="Glyco_hydro/deAcase_b/a-brl"/>
</dbReference>
<dbReference type="Gene3D" id="3.20.20.370">
    <property type="entry name" value="Glycoside hydrolase/deacetylase"/>
    <property type="match status" value="1"/>
</dbReference>
<dbReference type="InterPro" id="IPR002509">
    <property type="entry name" value="NODB_dom"/>
</dbReference>
<accession>A0ABW3RBB9</accession>
<sequence>MNGKFIISLDYELHWGVFDALTLDTYKNNLLNVNYVVTKLLELSDKYDIKLTFATVGLLFAENKADIEKYMPDSIPLYENEKLNPFKLLDHIGENESLDSIHYAKSVINKIKSSNKHEIGTHTFGHYNCLAPGQNTLNFNSDLAAAKKIANNMDIEIKSIVFPKNQVNKKYLQVCKKNGITNYRGTENNVLYDPNPNLKGLKKHFYIVYRFLRLMDGYINISGFNTYPINNLKPDELGLINLPSSRFLRPYIPSLSFLEFLKRRRIKKAMKYAAVNNELFHLWWHPHNFGDNMDENFKNLEEIFKAYKTLKERYQFESVTMTELTNEIISPC</sequence>
<dbReference type="RefSeq" id="WP_311938400.1">
    <property type="nucleotide sequence ID" value="NZ_JAVSCK010000002.1"/>
</dbReference>
<keyword evidence="3" id="KW-1185">Reference proteome</keyword>
<dbReference type="Proteomes" id="UP001597163">
    <property type="component" value="Unassembled WGS sequence"/>
</dbReference>
<reference evidence="3" key="1">
    <citation type="journal article" date="2019" name="Int. J. Syst. Evol. Microbiol.">
        <title>The Global Catalogue of Microorganisms (GCM) 10K type strain sequencing project: providing services to taxonomists for standard genome sequencing and annotation.</title>
        <authorList>
            <consortium name="The Broad Institute Genomics Platform"/>
            <consortium name="The Broad Institute Genome Sequencing Center for Infectious Disease"/>
            <person name="Wu L."/>
            <person name="Ma J."/>
        </authorList>
    </citation>
    <scope>NUCLEOTIDE SEQUENCE [LARGE SCALE GENOMIC DNA]</scope>
    <source>
        <strain evidence="3">CCUG 63246</strain>
    </source>
</reference>
<evidence type="ECO:0000259" key="1">
    <source>
        <dbReference type="Pfam" id="PF01522"/>
    </source>
</evidence>
<organism evidence="2 3">
    <name type="scientific">Hwangdonia seohaensis</name>
    <dbReference type="NCBI Taxonomy" id="1240727"/>
    <lineage>
        <taxon>Bacteria</taxon>
        <taxon>Pseudomonadati</taxon>
        <taxon>Bacteroidota</taxon>
        <taxon>Flavobacteriia</taxon>
        <taxon>Flavobacteriales</taxon>
        <taxon>Flavobacteriaceae</taxon>
        <taxon>Hwangdonia</taxon>
    </lineage>
</organism>
<dbReference type="Pfam" id="PF01522">
    <property type="entry name" value="Polysacc_deac_1"/>
    <property type="match status" value="1"/>
</dbReference>
<name>A0ABW3RBB9_9FLAO</name>
<protein>
    <submittedName>
        <fullName evidence="2">Polysaccharide deacetylase family protein</fullName>
    </submittedName>
</protein>
<gene>
    <name evidence="2" type="ORF">ACFQ2E_07400</name>
</gene>
<proteinExistence type="predicted"/>
<dbReference type="EMBL" id="JBHTLJ010000002">
    <property type="protein sequence ID" value="MFD1162237.1"/>
    <property type="molecule type" value="Genomic_DNA"/>
</dbReference>
<dbReference type="SUPFAM" id="SSF88713">
    <property type="entry name" value="Glycoside hydrolase/deacetylase"/>
    <property type="match status" value="1"/>
</dbReference>